<evidence type="ECO:0000256" key="3">
    <source>
        <dbReference type="ARBA" id="ARBA00022448"/>
    </source>
</evidence>
<dbReference type="InterPro" id="IPR010129">
    <property type="entry name" value="T1SS_HlyD"/>
</dbReference>
<accession>A0A1L3LV69</accession>
<evidence type="ECO:0000256" key="6">
    <source>
        <dbReference type="ARBA" id="ARBA00022692"/>
    </source>
</evidence>
<evidence type="ECO:0000313" key="12">
    <source>
        <dbReference type="EMBL" id="APG93946.1"/>
    </source>
</evidence>
<name>A0A1L3LV69_9HYPH</name>
<keyword evidence="6 9" id="KW-0812">Transmembrane</keyword>
<dbReference type="Gene3D" id="2.40.30.170">
    <property type="match status" value="1"/>
</dbReference>
<evidence type="ECO:0000256" key="2">
    <source>
        <dbReference type="ARBA" id="ARBA00009477"/>
    </source>
</evidence>
<dbReference type="OrthoDB" id="9810980at2"/>
<gene>
    <name evidence="12" type="ORF">SAMCFNEI73_pC0224</name>
</gene>
<dbReference type="GO" id="GO:0005886">
    <property type="term" value="C:plasma membrane"/>
    <property type="evidence" value="ECO:0007669"/>
    <property type="project" value="UniProtKB-SubCell"/>
</dbReference>
<dbReference type="Pfam" id="PF26002">
    <property type="entry name" value="Beta-barrel_AprE"/>
    <property type="match status" value="1"/>
</dbReference>
<keyword evidence="3 9" id="KW-0813">Transport</keyword>
<keyword evidence="8 9" id="KW-0472">Membrane</keyword>
<evidence type="ECO:0000256" key="5">
    <source>
        <dbReference type="ARBA" id="ARBA00022519"/>
    </source>
</evidence>
<dbReference type="NCBIfam" id="TIGR01843">
    <property type="entry name" value="type_I_hlyD"/>
    <property type="match status" value="1"/>
</dbReference>
<dbReference type="RefSeq" id="WP_064255459.1">
    <property type="nucleotide sequence ID" value="NZ_CP013110.1"/>
</dbReference>
<dbReference type="InterPro" id="IPR050739">
    <property type="entry name" value="MFP"/>
</dbReference>
<evidence type="ECO:0000259" key="11">
    <source>
        <dbReference type="Pfam" id="PF26002"/>
    </source>
</evidence>
<proteinExistence type="inferred from homology"/>
<dbReference type="InterPro" id="IPR058982">
    <property type="entry name" value="Beta-barrel_AprE"/>
</dbReference>
<dbReference type="PRINTS" id="PR01490">
    <property type="entry name" value="RTXTOXIND"/>
</dbReference>
<evidence type="ECO:0000259" key="10">
    <source>
        <dbReference type="Pfam" id="PF25994"/>
    </source>
</evidence>
<organism evidence="12 13">
    <name type="scientific">Sinorhizobium americanum</name>
    <dbReference type="NCBI Taxonomy" id="194963"/>
    <lineage>
        <taxon>Bacteria</taxon>
        <taxon>Pseudomonadati</taxon>
        <taxon>Pseudomonadota</taxon>
        <taxon>Alphaproteobacteria</taxon>
        <taxon>Hyphomicrobiales</taxon>
        <taxon>Rhizobiaceae</taxon>
        <taxon>Sinorhizobium/Ensifer group</taxon>
        <taxon>Sinorhizobium</taxon>
    </lineage>
</organism>
<reference evidence="12 13" key="1">
    <citation type="submission" date="2015-10" db="EMBL/GenBank/DDBJ databases">
        <title>Genomic differences between typical nodule nitrogen-fixing rhizobial strains and those coming from bean seeds.</title>
        <authorList>
            <person name="Peralta H."/>
            <person name="Aguilar-Vera A."/>
            <person name="Diaz R."/>
            <person name="Mora Y."/>
            <person name="Martinez-Batallar G."/>
            <person name="Salazar E."/>
            <person name="Vargas-Lagunas C."/>
            <person name="Encarnacion S."/>
            <person name="Girard L."/>
            <person name="Mora J."/>
        </authorList>
    </citation>
    <scope>NUCLEOTIDE SEQUENCE [LARGE SCALE GENOMIC DNA]</scope>
    <source>
        <strain evidence="12 13">CFNEI 73</strain>
        <plasmid evidence="12 13">C</plasmid>
    </source>
</reference>
<feature type="domain" description="AprE-like beta-barrel" evidence="11">
    <location>
        <begin position="362"/>
        <end position="449"/>
    </location>
</feature>
<protein>
    <recommendedName>
        <fullName evidence="9">Membrane fusion protein (MFP) family protein</fullName>
    </recommendedName>
</protein>
<dbReference type="Gene3D" id="2.40.50.100">
    <property type="match status" value="1"/>
</dbReference>
<comment type="subcellular location">
    <subcellularLocation>
        <location evidence="1 9">Cell inner membrane</location>
        <topology evidence="1 9">Single-pass membrane protein</topology>
    </subcellularLocation>
</comment>
<keyword evidence="4 9" id="KW-1003">Cell membrane</keyword>
<dbReference type="PANTHER" id="PTHR30386">
    <property type="entry name" value="MEMBRANE FUSION SUBUNIT OF EMRAB-TOLC MULTIDRUG EFFLUX PUMP"/>
    <property type="match status" value="1"/>
</dbReference>
<evidence type="ECO:0000256" key="8">
    <source>
        <dbReference type="ARBA" id="ARBA00023136"/>
    </source>
</evidence>
<evidence type="ECO:0000313" key="13">
    <source>
        <dbReference type="Proteomes" id="UP000182306"/>
    </source>
</evidence>
<dbReference type="AlphaFoldDB" id="A0A1L3LV69"/>
<dbReference type="GO" id="GO:0015031">
    <property type="term" value="P:protein transport"/>
    <property type="evidence" value="ECO:0007669"/>
    <property type="project" value="InterPro"/>
</dbReference>
<keyword evidence="7 9" id="KW-1133">Transmembrane helix</keyword>
<sequence>MITEPIVPMRPSAQQLAKTDDPDRRLPMSFPVAQPAGAVDAELIEDDANSSLRRLVIAGLATILVAFGGFFGWAFSTELSSASVTNGTVIVDTKRRTVSHFEGGVLSRVLVQEGDHVVAEQPLVKLEDTRARSDLQALQSRRVGLIAKLARLKTEQMGATAISFPADLANAETVTADDAVTAETSFFMKRREAKSGRLEIQRKTIEEYSEKAKSLATQIQATDRQIELIKEQRSAIATLVDKAFAQRSKLIEIDARLSELAASRGELVGDRAQAEKAGSGAELALTGIESDFQSEIAGEITTARLELADVEERITAAKDVLRRLEIRAPQAGVVANIQLRTPGSAVTPGQPLLDIVPEDEPLLIEMRVSTRDIDSIAIGSKTRIRLTAYNQRSHLPLDGTVTYVAADQSVDEKSNFAYFVARAEIASQSLAANPDIRLYPGMPAEVLIVHKPRSVIDYLVSPVSNSLNRAFRED</sequence>
<evidence type="ECO:0000256" key="9">
    <source>
        <dbReference type="RuleBase" id="RU365093"/>
    </source>
</evidence>
<dbReference type="Pfam" id="PF25994">
    <property type="entry name" value="HH_AprE"/>
    <property type="match status" value="1"/>
</dbReference>
<feature type="domain" description="AprE-like long alpha-helical hairpin" evidence="10">
    <location>
        <begin position="131"/>
        <end position="320"/>
    </location>
</feature>
<dbReference type="EMBL" id="CP013110">
    <property type="protein sequence ID" value="APG93946.1"/>
    <property type="molecule type" value="Genomic_DNA"/>
</dbReference>
<evidence type="ECO:0000256" key="7">
    <source>
        <dbReference type="ARBA" id="ARBA00022989"/>
    </source>
</evidence>
<comment type="similarity">
    <text evidence="2 9">Belongs to the membrane fusion protein (MFP) (TC 8.A.1) family.</text>
</comment>
<geneLocation type="plasmid" evidence="12 13">
    <name>C</name>
</geneLocation>
<dbReference type="Proteomes" id="UP000182306">
    <property type="component" value="Plasmid C"/>
</dbReference>
<dbReference type="InterPro" id="IPR058781">
    <property type="entry name" value="HH_AprE-like"/>
</dbReference>
<feature type="transmembrane region" description="Helical" evidence="9">
    <location>
        <begin position="55"/>
        <end position="75"/>
    </location>
</feature>
<dbReference type="PANTHER" id="PTHR30386:SF17">
    <property type="entry name" value="ALKALINE PROTEASE SECRETION PROTEIN APRE"/>
    <property type="match status" value="1"/>
</dbReference>
<dbReference type="KEGG" id="same:SAMCFNEI73_pC0224"/>
<keyword evidence="13" id="KW-1185">Reference proteome</keyword>
<dbReference type="SUPFAM" id="SSF111369">
    <property type="entry name" value="HlyD-like secretion proteins"/>
    <property type="match status" value="1"/>
</dbReference>
<keyword evidence="5 9" id="KW-0997">Cell inner membrane</keyword>
<keyword evidence="12" id="KW-0614">Plasmid</keyword>
<evidence type="ECO:0000256" key="4">
    <source>
        <dbReference type="ARBA" id="ARBA00022475"/>
    </source>
</evidence>
<evidence type="ECO:0000256" key="1">
    <source>
        <dbReference type="ARBA" id="ARBA00004377"/>
    </source>
</evidence>